<feature type="compositionally biased region" description="Basic residues" evidence="1">
    <location>
        <begin position="435"/>
        <end position="448"/>
    </location>
</feature>
<evidence type="ECO:0000313" key="3">
    <source>
        <dbReference type="Proteomes" id="UP000697127"/>
    </source>
</evidence>
<feature type="region of interest" description="Disordered" evidence="1">
    <location>
        <begin position="369"/>
        <end position="491"/>
    </location>
</feature>
<evidence type="ECO:0008006" key="4">
    <source>
        <dbReference type="Google" id="ProtNLM"/>
    </source>
</evidence>
<organism evidence="2 3">
    <name type="scientific">Pichia californica</name>
    <dbReference type="NCBI Taxonomy" id="460514"/>
    <lineage>
        <taxon>Eukaryota</taxon>
        <taxon>Fungi</taxon>
        <taxon>Dikarya</taxon>
        <taxon>Ascomycota</taxon>
        <taxon>Saccharomycotina</taxon>
        <taxon>Pichiomycetes</taxon>
        <taxon>Pichiales</taxon>
        <taxon>Pichiaceae</taxon>
        <taxon>Pichia</taxon>
    </lineage>
</organism>
<feature type="compositionally biased region" description="Low complexity" evidence="1">
    <location>
        <begin position="236"/>
        <end position="253"/>
    </location>
</feature>
<sequence length="513" mass="58462">MESQESKAGVLHYILDPSALVYGGIGKIKQWIELTNDNNNNSTKIKIVFYVPSYTLKELDFLKKVFNPLISANARESIKFIDNQISDINFNNDHNDGIDSDNSIYDSDLDAVISDYNSDDNDNDDNDNDYTDFESYNKLKSIKKNLKINNNDNNTNNNKISLNVKPVTFILEHDQNIGPDWKIASGFRRYTPLLSDLPKPINGYSSKGQMINDDNRKYTVGVFGNNIPGSFNMSKNSNNSYENNNNNNNNTNTNDDEKAVVPLRLKFLIRSCIQKQYIENKNKNENKKINWDIICEDSTTSIWLKSFGLSVKSLNEIQPIFDQYLNNKPTKVLYDPNTGKLVETNSNIISSSSSNTYNSKTTKAALKNNYKKFNKSKRLNNKNKKNDINTSNSQEEQDDLKINQIVKNVENIQINSTEESNKKSEKAGNEDDEKKKKKKNLKKTKKKNAKDEKKDDVDNVDNTTSSKPNKKKGHKTKTVQLENTTTEKDQGTVRLITADSFAERRTGGDLWVP</sequence>
<feature type="compositionally biased region" description="Basic residues" evidence="1">
    <location>
        <begin position="369"/>
        <end position="383"/>
    </location>
</feature>
<gene>
    <name evidence="2" type="ORF">C6P40_005239</name>
</gene>
<feature type="compositionally biased region" description="Basic and acidic residues" evidence="1">
    <location>
        <begin position="419"/>
        <end position="434"/>
    </location>
</feature>
<proteinExistence type="predicted"/>
<evidence type="ECO:0000313" key="2">
    <source>
        <dbReference type="EMBL" id="KAG0689302.1"/>
    </source>
</evidence>
<protein>
    <recommendedName>
        <fullName evidence="4">PIN domain-containing protein</fullName>
    </recommendedName>
</protein>
<dbReference type="OrthoDB" id="5361617at2759"/>
<dbReference type="AlphaFoldDB" id="A0A9P6WNF5"/>
<dbReference type="Proteomes" id="UP000697127">
    <property type="component" value="Unassembled WGS sequence"/>
</dbReference>
<dbReference type="EMBL" id="PUHW01000088">
    <property type="protein sequence ID" value="KAG0689302.1"/>
    <property type="molecule type" value="Genomic_DNA"/>
</dbReference>
<feature type="region of interest" description="Disordered" evidence="1">
    <location>
        <begin position="233"/>
        <end position="256"/>
    </location>
</feature>
<accession>A0A9P6WNF5</accession>
<evidence type="ECO:0000256" key="1">
    <source>
        <dbReference type="SAM" id="MobiDB-lite"/>
    </source>
</evidence>
<comment type="caution">
    <text evidence="2">The sequence shown here is derived from an EMBL/GenBank/DDBJ whole genome shotgun (WGS) entry which is preliminary data.</text>
</comment>
<name>A0A9P6WNF5_9ASCO</name>
<reference evidence="2" key="1">
    <citation type="submission" date="2020-11" db="EMBL/GenBank/DDBJ databases">
        <title>Kefir isolates.</title>
        <authorList>
            <person name="Marcisauskas S."/>
            <person name="Kim Y."/>
            <person name="Blasche S."/>
        </authorList>
    </citation>
    <scope>NUCLEOTIDE SEQUENCE</scope>
    <source>
        <strain evidence="2">Olga-1</strain>
    </source>
</reference>
<keyword evidence="3" id="KW-1185">Reference proteome</keyword>
<feature type="compositionally biased region" description="Basic residues" evidence="1">
    <location>
        <begin position="468"/>
        <end position="477"/>
    </location>
</feature>